<accession>A0ACC1YCU9</accession>
<gene>
    <name evidence="1" type="ORF">OWV82_008766</name>
</gene>
<name>A0ACC1YCU9_MELAZ</name>
<sequence>MILEVKNCNLVEEVVHLEELNADVNNVLLFPNLKTLYLRDLPKLERFCNFNGDIIEFPELDTLSIYNCPNMKIFISNSTQIEITAIKEPQEMSLEEINILADAQSFFDEKVAFPSLQLLELSKLPQLFNLSKKISWFRNLRTLKVYQCNNLRNLVKLSTVESSVNLHTIEISSCKMLEEIIELQVGEEMKQDPIIFNELKYLILYNLPSLASFCSGSYTLEFPNLIQVIVGECPRMKIFSQGVSVTPKLQRLQLLELEEEECWEGDLNSTIQKFFEEMNVQSSKDENIS</sequence>
<organism evidence="1 2">
    <name type="scientific">Melia azedarach</name>
    <name type="common">Chinaberry tree</name>
    <dbReference type="NCBI Taxonomy" id="155640"/>
    <lineage>
        <taxon>Eukaryota</taxon>
        <taxon>Viridiplantae</taxon>
        <taxon>Streptophyta</taxon>
        <taxon>Embryophyta</taxon>
        <taxon>Tracheophyta</taxon>
        <taxon>Spermatophyta</taxon>
        <taxon>Magnoliopsida</taxon>
        <taxon>eudicotyledons</taxon>
        <taxon>Gunneridae</taxon>
        <taxon>Pentapetalae</taxon>
        <taxon>rosids</taxon>
        <taxon>malvids</taxon>
        <taxon>Sapindales</taxon>
        <taxon>Meliaceae</taxon>
        <taxon>Melia</taxon>
    </lineage>
</organism>
<reference evidence="1 2" key="1">
    <citation type="journal article" date="2023" name="Science">
        <title>Complex scaffold remodeling in plant triterpene biosynthesis.</title>
        <authorList>
            <person name="De La Pena R."/>
            <person name="Hodgson H."/>
            <person name="Liu J.C."/>
            <person name="Stephenson M.J."/>
            <person name="Martin A.C."/>
            <person name="Owen C."/>
            <person name="Harkess A."/>
            <person name="Leebens-Mack J."/>
            <person name="Jimenez L.E."/>
            <person name="Osbourn A."/>
            <person name="Sattely E.S."/>
        </authorList>
    </citation>
    <scope>NUCLEOTIDE SEQUENCE [LARGE SCALE GENOMIC DNA]</scope>
    <source>
        <strain evidence="2">cv. JPN11</strain>
        <tissue evidence="1">Leaf</tissue>
    </source>
</reference>
<evidence type="ECO:0000313" key="1">
    <source>
        <dbReference type="EMBL" id="KAJ4721037.1"/>
    </source>
</evidence>
<evidence type="ECO:0000313" key="2">
    <source>
        <dbReference type="Proteomes" id="UP001164539"/>
    </source>
</evidence>
<proteinExistence type="predicted"/>
<dbReference type="EMBL" id="CM051397">
    <property type="protein sequence ID" value="KAJ4721037.1"/>
    <property type="molecule type" value="Genomic_DNA"/>
</dbReference>
<protein>
    <submittedName>
        <fullName evidence="1">Disease resistance protein</fullName>
    </submittedName>
</protein>
<keyword evidence="2" id="KW-1185">Reference proteome</keyword>
<comment type="caution">
    <text evidence="1">The sequence shown here is derived from an EMBL/GenBank/DDBJ whole genome shotgun (WGS) entry which is preliminary data.</text>
</comment>
<dbReference type="Proteomes" id="UP001164539">
    <property type="component" value="Chromosome 4"/>
</dbReference>